<sequence>MEIALRYIPVIAWLFVVLIVIVAFKGIKVNKGDFRLIKDWSNKDQWQGQMMTAKLISWKQARAMHNFDYFYTFVISCDLEGREKTYNAAGVVKISQAALLKKGQSVTIKYQGVPPKKIAIIGMDRYSSMDR</sequence>
<evidence type="ECO:0000313" key="3">
    <source>
        <dbReference type="Proteomes" id="UP000019030"/>
    </source>
</evidence>
<evidence type="ECO:0000256" key="1">
    <source>
        <dbReference type="SAM" id="Phobius"/>
    </source>
</evidence>
<feature type="transmembrane region" description="Helical" evidence="1">
    <location>
        <begin position="6"/>
        <end position="27"/>
    </location>
</feature>
<dbReference type="KEGG" id="sfo:Z042_15550"/>
<keyword evidence="3" id="KW-1185">Reference proteome</keyword>
<protein>
    <recommendedName>
        <fullName evidence="4">DUF3592 domain-containing protein</fullName>
    </recommendedName>
</protein>
<dbReference type="EMBL" id="CP007044">
    <property type="protein sequence ID" value="AHG20860.1"/>
    <property type="molecule type" value="Genomic_DNA"/>
</dbReference>
<dbReference type="OrthoDB" id="6627701at2"/>
<evidence type="ECO:0000313" key="2">
    <source>
        <dbReference type="EMBL" id="AHG20860.1"/>
    </source>
</evidence>
<accession>W0LG04</accession>
<dbReference type="STRING" id="1441930.Z042_15550"/>
<keyword evidence="1" id="KW-0812">Transmembrane</keyword>
<reference evidence="2 3" key="1">
    <citation type="submission" date="2014-01" db="EMBL/GenBank/DDBJ databases">
        <title>Isolation of Serratia multitudinisentens RB-25 from Ex-Landfill site.</title>
        <authorList>
            <person name="Robson E.H.J."/>
        </authorList>
    </citation>
    <scope>NUCLEOTIDE SEQUENCE [LARGE SCALE GENOMIC DNA]</scope>
    <source>
        <strain evidence="2 3">RB-25</strain>
    </source>
</reference>
<evidence type="ECO:0008006" key="4">
    <source>
        <dbReference type="Google" id="ProtNLM"/>
    </source>
</evidence>
<gene>
    <name evidence="2" type="ORF">Z042_15550</name>
</gene>
<keyword evidence="1" id="KW-0472">Membrane</keyword>
<dbReference type="AlphaFoldDB" id="W0LG04"/>
<name>W0LG04_9GAMM</name>
<dbReference type="Proteomes" id="UP000019030">
    <property type="component" value="Chromosome"/>
</dbReference>
<dbReference type="eggNOG" id="ENOG50346YZ">
    <property type="taxonomic scope" value="Bacteria"/>
</dbReference>
<dbReference type="HOGENOM" id="CLU_157834_0_0_6"/>
<keyword evidence="1" id="KW-1133">Transmembrane helix</keyword>
<dbReference type="RefSeq" id="WP_024912516.1">
    <property type="nucleotide sequence ID" value="NZ_CP007044.2"/>
</dbReference>
<reference evidence="2 3" key="2">
    <citation type="submission" date="2015-03" db="EMBL/GenBank/DDBJ databases">
        <authorList>
            <person name="Chan K.-G."/>
        </authorList>
    </citation>
    <scope>NUCLEOTIDE SEQUENCE [LARGE SCALE GENOMIC DNA]</scope>
    <source>
        <strain evidence="2 3">RB-25</strain>
    </source>
</reference>
<proteinExistence type="predicted"/>
<organism evidence="2 3">
    <name type="scientific">Chania multitudinisentens RB-25</name>
    <dbReference type="NCBI Taxonomy" id="1441930"/>
    <lineage>
        <taxon>Bacteria</taxon>
        <taxon>Pseudomonadati</taxon>
        <taxon>Pseudomonadota</taxon>
        <taxon>Gammaproteobacteria</taxon>
        <taxon>Enterobacterales</taxon>
        <taxon>Yersiniaceae</taxon>
        <taxon>Chania</taxon>
    </lineage>
</organism>